<dbReference type="RefSeq" id="XP_024944636.1">
    <property type="nucleotide sequence ID" value="XM_025088868.1"/>
</dbReference>
<evidence type="ECO:0000259" key="12">
    <source>
        <dbReference type="PROSITE" id="PS51292"/>
    </source>
</evidence>
<feature type="region of interest" description="Disordered" evidence="10">
    <location>
        <begin position="1"/>
        <end position="50"/>
    </location>
</feature>
<keyword evidence="5" id="KW-0863">Zinc-finger</keyword>
<dbReference type="PROSITE" id="PS51292">
    <property type="entry name" value="ZF_RING_CH"/>
    <property type="match status" value="1"/>
</dbReference>
<evidence type="ECO:0000256" key="3">
    <source>
        <dbReference type="ARBA" id="ARBA00022692"/>
    </source>
</evidence>
<protein>
    <submittedName>
        <fullName evidence="14">E3 ubiquitin-protein ligase MARCH3 isoform X1</fullName>
    </submittedName>
</protein>
<keyword evidence="7" id="KW-0862">Zinc</keyword>
<evidence type="ECO:0000313" key="14">
    <source>
        <dbReference type="RefSeq" id="XP_024944636.1"/>
    </source>
</evidence>
<evidence type="ECO:0000256" key="6">
    <source>
        <dbReference type="ARBA" id="ARBA00022786"/>
    </source>
</evidence>
<feature type="compositionally biased region" description="Low complexity" evidence="10">
    <location>
        <begin position="17"/>
        <end position="30"/>
    </location>
</feature>
<feature type="transmembrane region" description="Helical" evidence="11">
    <location>
        <begin position="229"/>
        <end position="254"/>
    </location>
</feature>
<evidence type="ECO:0000256" key="1">
    <source>
        <dbReference type="ARBA" id="ARBA00004141"/>
    </source>
</evidence>
<keyword evidence="3 11" id="KW-0812">Transmembrane</keyword>
<gene>
    <name evidence="14" type="primary">LOC107271655</name>
</gene>
<keyword evidence="2" id="KW-0808">Transferase</keyword>
<dbReference type="GO" id="GO:0016020">
    <property type="term" value="C:membrane"/>
    <property type="evidence" value="ECO:0007669"/>
    <property type="project" value="UniProtKB-SubCell"/>
</dbReference>
<comment type="subcellular location">
    <subcellularLocation>
        <location evidence="1">Membrane</location>
        <topology evidence="1">Multi-pass membrane protein</topology>
    </subcellularLocation>
</comment>
<dbReference type="GO" id="GO:0004842">
    <property type="term" value="F:ubiquitin-protein transferase activity"/>
    <property type="evidence" value="ECO:0007669"/>
    <property type="project" value="TreeGrafter"/>
</dbReference>
<accession>A0AAJ7RPB7</accession>
<dbReference type="PANTHER" id="PTHR46065:SF3">
    <property type="entry name" value="FI20425P1"/>
    <property type="match status" value="1"/>
</dbReference>
<evidence type="ECO:0000313" key="13">
    <source>
        <dbReference type="Proteomes" id="UP000694920"/>
    </source>
</evidence>
<dbReference type="GO" id="GO:0016567">
    <property type="term" value="P:protein ubiquitination"/>
    <property type="evidence" value="ECO:0007669"/>
    <property type="project" value="TreeGrafter"/>
</dbReference>
<dbReference type="Gene3D" id="3.30.40.10">
    <property type="entry name" value="Zinc/RING finger domain, C3HC4 (zinc finger)"/>
    <property type="match status" value="1"/>
</dbReference>
<dbReference type="Pfam" id="PF12906">
    <property type="entry name" value="RINGv"/>
    <property type="match status" value="1"/>
</dbReference>
<evidence type="ECO:0000256" key="8">
    <source>
        <dbReference type="ARBA" id="ARBA00022989"/>
    </source>
</evidence>
<dbReference type="InterPro" id="IPR013083">
    <property type="entry name" value="Znf_RING/FYVE/PHD"/>
</dbReference>
<keyword evidence="13" id="KW-1185">Reference proteome</keyword>
<evidence type="ECO:0000256" key="7">
    <source>
        <dbReference type="ARBA" id="ARBA00022833"/>
    </source>
</evidence>
<evidence type="ECO:0000256" key="10">
    <source>
        <dbReference type="SAM" id="MobiDB-lite"/>
    </source>
</evidence>
<dbReference type="GeneID" id="107271655"/>
<evidence type="ECO:0000256" key="5">
    <source>
        <dbReference type="ARBA" id="ARBA00022771"/>
    </source>
</evidence>
<organism evidence="13 14">
    <name type="scientific">Cephus cinctus</name>
    <name type="common">Wheat stem sawfly</name>
    <dbReference type="NCBI Taxonomy" id="211228"/>
    <lineage>
        <taxon>Eukaryota</taxon>
        <taxon>Metazoa</taxon>
        <taxon>Ecdysozoa</taxon>
        <taxon>Arthropoda</taxon>
        <taxon>Hexapoda</taxon>
        <taxon>Insecta</taxon>
        <taxon>Pterygota</taxon>
        <taxon>Neoptera</taxon>
        <taxon>Endopterygota</taxon>
        <taxon>Hymenoptera</taxon>
        <taxon>Cephoidea</taxon>
        <taxon>Cephidae</taxon>
        <taxon>Cephus</taxon>
    </lineage>
</organism>
<dbReference type="KEGG" id="ccin:107271655"/>
<evidence type="ECO:0000256" key="2">
    <source>
        <dbReference type="ARBA" id="ARBA00022679"/>
    </source>
</evidence>
<feature type="domain" description="RING-CH-type" evidence="12">
    <location>
        <begin position="73"/>
        <end position="165"/>
    </location>
</feature>
<sequence length="323" mass="36798">MSNSAQTINDGEAIGTVDRVGGVRRSSSSRQVRKKINKKSPASKESWQSLHDAVVPKISNEKFQNKSDEDDSSGASIGDICRICHMGGFPPLTNSPPIWEWQNQTARSVDSQMSTLSTYAYLGPLISACNCRGTVGLVHAECLERWLTESGHSRCELCGHRYATKRVPRHSILRSVIIWFRTVIATRQMLLDIIYLMVTTPLALFSCYVCALALRMILESGLYEIPWMIVAMLPTCSLTLVAYWGWLITLGRYINRLHGRRWRRFWRNNFVVRLLPERGLVFANDDGDPRPISTPSRNQLPRNREETLEQNPIDDMEDFLRIL</sequence>
<dbReference type="AlphaFoldDB" id="A0AAJ7RPB7"/>
<keyword evidence="4" id="KW-0479">Metal-binding</keyword>
<evidence type="ECO:0000256" key="11">
    <source>
        <dbReference type="SAM" id="Phobius"/>
    </source>
</evidence>
<reference evidence="14" key="1">
    <citation type="submission" date="2025-08" db="UniProtKB">
        <authorList>
            <consortium name="RefSeq"/>
        </authorList>
    </citation>
    <scope>IDENTIFICATION</scope>
</reference>
<feature type="region of interest" description="Disordered" evidence="10">
    <location>
        <begin position="286"/>
        <end position="305"/>
    </location>
</feature>
<name>A0AAJ7RPB7_CEPCN</name>
<evidence type="ECO:0000256" key="4">
    <source>
        <dbReference type="ARBA" id="ARBA00022723"/>
    </source>
</evidence>
<dbReference type="SMART" id="SM00744">
    <property type="entry name" value="RINGv"/>
    <property type="match status" value="1"/>
</dbReference>
<keyword evidence="8 11" id="KW-1133">Transmembrane helix</keyword>
<dbReference type="SUPFAM" id="SSF57850">
    <property type="entry name" value="RING/U-box"/>
    <property type="match status" value="1"/>
</dbReference>
<feature type="transmembrane region" description="Helical" evidence="11">
    <location>
        <begin position="193"/>
        <end position="217"/>
    </location>
</feature>
<keyword evidence="9 11" id="KW-0472">Membrane</keyword>
<dbReference type="Proteomes" id="UP000694920">
    <property type="component" value="Unplaced"/>
</dbReference>
<dbReference type="GO" id="GO:0008270">
    <property type="term" value="F:zinc ion binding"/>
    <property type="evidence" value="ECO:0007669"/>
    <property type="project" value="UniProtKB-KW"/>
</dbReference>
<keyword evidence="6" id="KW-0833">Ubl conjugation pathway</keyword>
<evidence type="ECO:0000256" key="9">
    <source>
        <dbReference type="ARBA" id="ARBA00023136"/>
    </source>
</evidence>
<dbReference type="InterPro" id="IPR011016">
    <property type="entry name" value="Znf_RING-CH"/>
</dbReference>
<dbReference type="PANTHER" id="PTHR46065">
    <property type="entry name" value="E3 UBIQUITIN-PROTEIN LIGASE MARCH 2/3 FAMILY MEMBER"/>
    <property type="match status" value="1"/>
</dbReference>
<proteinExistence type="predicted"/>